<dbReference type="GO" id="GO:0016020">
    <property type="term" value="C:membrane"/>
    <property type="evidence" value="ECO:0007669"/>
    <property type="project" value="InterPro"/>
</dbReference>
<organism evidence="2 3">
    <name type="scientific">Rotaria sordida</name>
    <dbReference type="NCBI Taxonomy" id="392033"/>
    <lineage>
        <taxon>Eukaryota</taxon>
        <taxon>Metazoa</taxon>
        <taxon>Spiralia</taxon>
        <taxon>Gnathifera</taxon>
        <taxon>Rotifera</taxon>
        <taxon>Eurotatoria</taxon>
        <taxon>Bdelloidea</taxon>
        <taxon>Philodinida</taxon>
        <taxon>Philodinidae</taxon>
        <taxon>Rotaria</taxon>
    </lineage>
</organism>
<evidence type="ECO:0000259" key="1">
    <source>
        <dbReference type="PROSITE" id="PS50060"/>
    </source>
</evidence>
<comment type="caution">
    <text evidence="2">The sequence shown here is derived from an EMBL/GenBank/DDBJ whole genome shotgun (WGS) entry which is preliminary data.</text>
</comment>
<name>A0A820JEE8_9BILA</name>
<dbReference type="EMBL" id="CAJOAX010055090">
    <property type="protein sequence ID" value="CAF4325890.1"/>
    <property type="molecule type" value="Genomic_DNA"/>
</dbReference>
<dbReference type="InterPro" id="IPR013320">
    <property type="entry name" value="ConA-like_dom_sf"/>
</dbReference>
<dbReference type="PANTHER" id="PTHR23282:SF146">
    <property type="entry name" value="RT07201P-RELATED"/>
    <property type="match status" value="1"/>
</dbReference>
<gene>
    <name evidence="2" type="ORF">OTI717_LOCUS42810</name>
</gene>
<evidence type="ECO:0000313" key="3">
    <source>
        <dbReference type="Proteomes" id="UP000663823"/>
    </source>
</evidence>
<dbReference type="AlphaFoldDB" id="A0A820JEE8"/>
<dbReference type="InterPro" id="IPR051560">
    <property type="entry name" value="MAM_domain-containing"/>
</dbReference>
<feature type="non-terminal residue" evidence="2">
    <location>
        <position position="115"/>
    </location>
</feature>
<feature type="domain" description="MAM" evidence="1">
    <location>
        <begin position="7"/>
        <end position="75"/>
    </location>
</feature>
<dbReference type="Gene3D" id="2.60.120.200">
    <property type="match status" value="1"/>
</dbReference>
<dbReference type="SUPFAM" id="SSF49899">
    <property type="entry name" value="Concanavalin A-like lectins/glucanases"/>
    <property type="match status" value="1"/>
</dbReference>
<dbReference type="Proteomes" id="UP000663823">
    <property type="component" value="Unassembled WGS sequence"/>
</dbReference>
<feature type="non-terminal residue" evidence="2">
    <location>
        <position position="1"/>
    </location>
</feature>
<accession>A0A820JEE8</accession>
<dbReference type="InterPro" id="IPR000998">
    <property type="entry name" value="MAM_dom"/>
</dbReference>
<protein>
    <recommendedName>
        <fullName evidence="1">MAM domain-containing protein</fullName>
    </recommendedName>
</protein>
<dbReference type="Pfam" id="PF00629">
    <property type="entry name" value="MAM"/>
    <property type="match status" value="1"/>
</dbReference>
<proteinExistence type="predicted"/>
<reference evidence="2" key="1">
    <citation type="submission" date="2021-02" db="EMBL/GenBank/DDBJ databases">
        <authorList>
            <person name="Nowell W R."/>
        </authorList>
    </citation>
    <scope>NUCLEOTIDE SEQUENCE</scope>
</reference>
<evidence type="ECO:0000313" key="2">
    <source>
        <dbReference type="EMBL" id="CAF4325890.1"/>
    </source>
</evidence>
<dbReference type="PROSITE" id="PS50060">
    <property type="entry name" value="MAM_2"/>
    <property type="match status" value="1"/>
</dbReference>
<sequence length="115" mass="12729">FGPDIRTLNVMLQTSLSNLTIFTRNGLQGNVWKKGEVNFRSTLSHKIIFEGIVGKGWDGDIALDDIQVFYGSCPQTTNECTFEYGLCDDWEKGTDGDFEWSLGRNGSTPSGTPTI</sequence>
<dbReference type="PANTHER" id="PTHR23282">
    <property type="entry name" value="APICAL ENDOSOMAL GLYCOPROTEIN PRECURSOR"/>
    <property type="match status" value="1"/>
</dbReference>